<evidence type="ECO:0000256" key="1">
    <source>
        <dbReference type="ARBA" id="ARBA00004138"/>
    </source>
</evidence>
<evidence type="ECO:0000256" key="8">
    <source>
        <dbReference type="SAM" id="MobiDB-lite"/>
    </source>
</evidence>
<keyword evidence="3 7" id="KW-0175">Coiled coil</keyword>
<evidence type="ECO:0000256" key="5">
    <source>
        <dbReference type="ARBA" id="ARBA00044506"/>
    </source>
</evidence>
<dbReference type="EMBL" id="CAMPGE010016004">
    <property type="protein sequence ID" value="CAI2374586.1"/>
    <property type="molecule type" value="Genomic_DNA"/>
</dbReference>
<gene>
    <name evidence="10" type="ORF">ECRASSUSDP1_LOCUS15941</name>
</gene>
<keyword evidence="2" id="KW-0970">Cilium biogenesis/degradation</keyword>
<feature type="region of interest" description="Disordered" evidence="8">
    <location>
        <begin position="35"/>
        <end position="71"/>
    </location>
</feature>
<evidence type="ECO:0000259" key="9">
    <source>
        <dbReference type="Pfam" id="PF13870"/>
    </source>
</evidence>
<comment type="similarity">
    <text evidence="5">Belongs to the CFAP263 family.</text>
</comment>
<comment type="subcellular location">
    <subcellularLocation>
        <location evidence="1">Cell projection</location>
        <location evidence="1">Cilium</location>
    </subcellularLocation>
</comment>
<evidence type="ECO:0000256" key="2">
    <source>
        <dbReference type="ARBA" id="ARBA00022794"/>
    </source>
</evidence>
<evidence type="ECO:0000256" key="6">
    <source>
        <dbReference type="ARBA" id="ARBA00044798"/>
    </source>
</evidence>
<protein>
    <recommendedName>
        <fullName evidence="6">Cilia- and flagella-associated protein 263</fullName>
    </recommendedName>
</protein>
<reference evidence="10" key="1">
    <citation type="submission" date="2023-07" db="EMBL/GenBank/DDBJ databases">
        <authorList>
            <consortium name="AG Swart"/>
            <person name="Singh M."/>
            <person name="Singh A."/>
            <person name="Seah K."/>
            <person name="Emmerich C."/>
        </authorList>
    </citation>
    <scope>NUCLEOTIDE SEQUENCE</scope>
    <source>
        <strain evidence="10">DP1</strain>
    </source>
</reference>
<evidence type="ECO:0000313" key="11">
    <source>
        <dbReference type="Proteomes" id="UP001295684"/>
    </source>
</evidence>
<evidence type="ECO:0000256" key="7">
    <source>
        <dbReference type="SAM" id="Coils"/>
    </source>
</evidence>
<evidence type="ECO:0000256" key="4">
    <source>
        <dbReference type="ARBA" id="ARBA00023273"/>
    </source>
</evidence>
<dbReference type="Proteomes" id="UP001295684">
    <property type="component" value="Unassembled WGS sequence"/>
</dbReference>
<feature type="coiled-coil region" evidence="7">
    <location>
        <begin position="77"/>
        <end position="122"/>
    </location>
</feature>
<dbReference type="GO" id="GO:0005930">
    <property type="term" value="C:axoneme"/>
    <property type="evidence" value="ECO:0007669"/>
    <property type="project" value="TreeGrafter"/>
</dbReference>
<dbReference type="InterPro" id="IPR051885">
    <property type="entry name" value="CC_CF"/>
</dbReference>
<feature type="coiled-coil region" evidence="7">
    <location>
        <begin position="154"/>
        <end position="188"/>
    </location>
</feature>
<sequence length="350" mass="41862">MDNLTNMTLEELSQKLEGLEKDNEQLRRENQLCESYIKRKQHDMEQRGEDYPSISNKKSGRKQKQRENYELTPDQKYDIANQELETLKSNIEEGREKSEELLERLKAILEGTDLNIAEIRKEAFDFGRFLSSSENGRTGKYDADKLTKYIEDKFRQKEALMDKLQLKNISLRNQIMKAESQIKHKEEMGDDLKFIDFHQLQIENKKHVKDIDERNQKLLKLKLKTTKTVQRLAQFKNRLKTELDQEKDKQDDIISMKQKLKGTKEDIILVKRESKKYQNEFRNLNAQKNRNKDMPGVEEYVKQKQTVSELKNSVKNWKRKIEIAEIACKENQKKMRRIQRSHMMQQEEME</sequence>
<dbReference type="Pfam" id="PF13870">
    <property type="entry name" value="CCDC113_CCDC96_CC"/>
    <property type="match status" value="1"/>
</dbReference>
<keyword evidence="4" id="KW-0966">Cell projection</keyword>
<evidence type="ECO:0000256" key="3">
    <source>
        <dbReference type="ARBA" id="ARBA00023054"/>
    </source>
</evidence>
<dbReference type="AlphaFoldDB" id="A0AAD2CYK5"/>
<dbReference type="GO" id="GO:0036064">
    <property type="term" value="C:ciliary basal body"/>
    <property type="evidence" value="ECO:0007669"/>
    <property type="project" value="TreeGrafter"/>
</dbReference>
<organism evidence="10 11">
    <name type="scientific">Euplotes crassus</name>
    <dbReference type="NCBI Taxonomy" id="5936"/>
    <lineage>
        <taxon>Eukaryota</taxon>
        <taxon>Sar</taxon>
        <taxon>Alveolata</taxon>
        <taxon>Ciliophora</taxon>
        <taxon>Intramacronucleata</taxon>
        <taxon>Spirotrichea</taxon>
        <taxon>Hypotrichia</taxon>
        <taxon>Euplotida</taxon>
        <taxon>Euplotidae</taxon>
        <taxon>Moneuplotes</taxon>
    </lineage>
</organism>
<dbReference type="PANTHER" id="PTHR15654">
    <property type="entry name" value="COILED-COIL DOMAIN-CONTAINING PROTEIN 113-RELATED"/>
    <property type="match status" value="1"/>
</dbReference>
<dbReference type="InterPro" id="IPR025254">
    <property type="entry name" value="CCDC113/CCDC96_CC"/>
</dbReference>
<keyword evidence="11" id="KW-1185">Reference proteome</keyword>
<dbReference type="PANTHER" id="PTHR15654:SF2">
    <property type="entry name" value="COILED-COIL DOMAIN-CONTAINING PROTEIN 113"/>
    <property type="match status" value="1"/>
</dbReference>
<comment type="caution">
    <text evidence="10">The sequence shown here is derived from an EMBL/GenBank/DDBJ whole genome shotgun (WGS) entry which is preliminary data.</text>
</comment>
<feature type="domain" description="CCDC113/CCDC96 coiled-coil" evidence="9">
    <location>
        <begin position="155"/>
        <end position="329"/>
    </location>
</feature>
<feature type="coiled-coil region" evidence="7">
    <location>
        <begin position="229"/>
        <end position="334"/>
    </location>
</feature>
<accession>A0AAD2CYK5</accession>
<name>A0AAD2CYK5_EUPCR</name>
<evidence type="ECO:0000313" key="10">
    <source>
        <dbReference type="EMBL" id="CAI2374586.1"/>
    </source>
</evidence>
<proteinExistence type="inferred from homology"/>
<dbReference type="GO" id="GO:0060271">
    <property type="term" value="P:cilium assembly"/>
    <property type="evidence" value="ECO:0007669"/>
    <property type="project" value="TreeGrafter"/>
</dbReference>